<dbReference type="EMBL" id="CP119078">
    <property type="protein sequence ID" value="WED43560.1"/>
    <property type="molecule type" value="Genomic_DNA"/>
</dbReference>
<dbReference type="SUPFAM" id="SSF56601">
    <property type="entry name" value="beta-lactamase/transpeptidase-like"/>
    <property type="match status" value="1"/>
</dbReference>
<dbReference type="Pfam" id="PF00144">
    <property type="entry name" value="Beta-lactamase"/>
    <property type="match status" value="1"/>
</dbReference>
<dbReference type="RefSeq" id="WP_275089369.1">
    <property type="nucleotide sequence ID" value="NZ_CP119078.1"/>
</dbReference>
<feature type="domain" description="Beta-lactamase-related" evidence="1">
    <location>
        <begin position="39"/>
        <end position="352"/>
    </location>
</feature>
<accession>A0ABY8ASB4</accession>
<sequence length="393" mass="44490">MDSIRPLLQKNLVCALFLVAFFPYKAAFADDALVARLKNILDTALTHSSTPGAVLLVSNPQLGTITISAGLADEKSHQPMKDSNNFRIASMSKTFLATTILKLVEEKKLSLDAKIAPLLPNTIDVKRIPNGQRVTIRQLLQMRSGIPNYVEYDTYTDLIVNMVGKTWTPELCIQLVYDKKPSFSPGKSYEYSNTNYLLLQLITEKLTGYPYAASIRQQILAPLQLKNTFIEITESNTKNYLRTHGYQLEDEKLTDVTYLNDGLGMGDSGMVSTVADLDRFIQALLKNKTLLTLATLKTMLRTKDDYGLGIYREEINGYWAWTHNGMSSGFQGQYYYFPKEQLSIVLLTNNFDTDIIEKIIPKVLELLLKNKERITFFLKKSSNKNSLNVTSWF</sequence>
<name>A0ABY8ASB4_9GAMM</name>
<dbReference type="GO" id="GO:0016787">
    <property type="term" value="F:hydrolase activity"/>
    <property type="evidence" value="ECO:0007669"/>
    <property type="project" value="UniProtKB-KW"/>
</dbReference>
<dbReference type="InterPro" id="IPR012338">
    <property type="entry name" value="Beta-lactam/transpept-like"/>
</dbReference>
<proteinExistence type="predicted"/>
<dbReference type="InterPro" id="IPR050491">
    <property type="entry name" value="AmpC-like"/>
</dbReference>
<keyword evidence="3" id="KW-1185">Reference proteome</keyword>
<organism evidence="2 3">
    <name type="scientific">Legionella cardiaca</name>
    <dbReference type="NCBI Taxonomy" id="1071983"/>
    <lineage>
        <taxon>Bacteria</taxon>
        <taxon>Pseudomonadati</taxon>
        <taxon>Pseudomonadota</taxon>
        <taxon>Gammaproteobacteria</taxon>
        <taxon>Legionellales</taxon>
        <taxon>Legionellaceae</taxon>
        <taxon>Legionella</taxon>
    </lineage>
</organism>
<gene>
    <name evidence="2" type="ORF">PXX05_01940</name>
</gene>
<keyword evidence="2" id="KW-0378">Hydrolase</keyword>
<evidence type="ECO:0000259" key="1">
    <source>
        <dbReference type="Pfam" id="PF00144"/>
    </source>
</evidence>
<dbReference type="PANTHER" id="PTHR46825:SF9">
    <property type="entry name" value="BETA-LACTAMASE-RELATED DOMAIN-CONTAINING PROTEIN"/>
    <property type="match status" value="1"/>
</dbReference>
<dbReference type="Gene3D" id="3.40.710.10">
    <property type="entry name" value="DD-peptidase/beta-lactamase superfamily"/>
    <property type="match status" value="1"/>
</dbReference>
<reference evidence="2 3" key="1">
    <citation type="submission" date="2023-02" db="EMBL/GenBank/DDBJ databases">
        <title>Genome Sequence of L. cardiaca H63T.</title>
        <authorList>
            <person name="Lopez A.E."/>
            <person name="Cianciotto N.P."/>
        </authorList>
    </citation>
    <scope>NUCLEOTIDE SEQUENCE [LARGE SCALE GENOMIC DNA]</scope>
    <source>
        <strain evidence="2 3">H63</strain>
    </source>
</reference>
<evidence type="ECO:0000313" key="3">
    <source>
        <dbReference type="Proteomes" id="UP001222087"/>
    </source>
</evidence>
<dbReference type="Proteomes" id="UP001222087">
    <property type="component" value="Chromosome"/>
</dbReference>
<dbReference type="InterPro" id="IPR001466">
    <property type="entry name" value="Beta-lactam-related"/>
</dbReference>
<dbReference type="PANTHER" id="PTHR46825">
    <property type="entry name" value="D-ALANYL-D-ALANINE-CARBOXYPEPTIDASE/ENDOPEPTIDASE AMPH"/>
    <property type="match status" value="1"/>
</dbReference>
<protein>
    <submittedName>
        <fullName evidence="2">Serine hydrolase</fullName>
    </submittedName>
</protein>
<evidence type="ECO:0000313" key="2">
    <source>
        <dbReference type="EMBL" id="WED43560.1"/>
    </source>
</evidence>